<proteinExistence type="predicted"/>
<evidence type="ECO:0000313" key="2">
    <source>
        <dbReference type="Proteomes" id="UP000503017"/>
    </source>
</evidence>
<dbReference type="Proteomes" id="UP000503017">
    <property type="component" value="Chromosome"/>
</dbReference>
<protein>
    <submittedName>
        <fullName evidence="1">Uncharacterized protein</fullName>
    </submittedName>
</protein>
<dbReference type="RefSeq" id="WP_027029177.1">
    <property type="nucleotide sequence ID" value="NZ_CP033367.1"/>
</dbReference>
<dbReference type="EMBL" id="CP033367">
    <property type="protein sequence ID" value="QKD03651.1"/>
    <property type="molecule type" value="Genomic_DNA"/>
</dbReference>
<reference evidence="1 2" key="1">
    <citation type="submission" date="2018-10" db="EMBL/GenBank/DDBJ databases">
        <authorList>
            <person name="Perry B.J."/>
            <person name="Sullivan J.T."/>
            <person name="Murphy R.J.T."/>
            <person name="Ramsay J.P."/>
            <person name="Ronson C.W."/>
        </authorList>
    </citation>
    <scope>NUCLEOTIDE SEQUENCE [LARGE SCALE GENOMIC DNA]</scope>
    <source>
        <strain evidence="1 2">R88b</strain>
    </source>
</reference>
<name>A0A6M7WXD2_RHILI</name>
<gene>
    <name evidence="1" type="ORF">EB235_20995</name>
</gene>
<evidence type="ECO:0000313" key="1">
    <source>
        <dbReference type="EMBL" id="QKD03651.1"/>
    </source>
</evidence>
<sequence length="376" mass="41676">MLSRDLHTLAALLFFISILICPETARADYATSHAEVVCQPGHNIALVRFTMTADEEPVLYDQLPASADQGLSATPTLGQSNCTMANGWTIRVRDGREQAFGYGMGGGDPPAFFSLWIAKRKILSRKQWKPGYGMDDTPWLIGLVIRPDRLSYCYAAHSYGAPDNGAITCRDEPFQLNRHVIDGVEYGTSSRRPPVGTILLARGATEPRLCRKFLRLRPKGFENVSMTANDTAKVFPVETAGQELNVATIEVSPGVLRKLVRWNGTNHYFDGDLMMLAPVTSDPSKILEESMLNNDGDKFSADKLPSGWSVIAGHMPGLYVDVSWRYVHFDTQRIDGKLYLLAQATNQEQRPTAILVQPLANGFKSVCVFQRVESNF</sequence>
<accession>A0A6M7WXD2</accession>
<dbReference type="AlphaFoldDB" id="A0A6M7WXD2"/>
<organism evidence="1 2">
    <name type="scientific">Mesorhizobium loti R88b</name>
    <dbReference type="NCBI Taxonomy" id="935548"/>
    <lineage>
        <taxon>Bacteria</taxon>
        <taxon>Pseudomonadati</taxon>
        <taxon>Pseudomonadota</taxon>
        <taxon>Alphaproteobacteria</taxon>
        <taxon>Hyphomicrobiales</taxon>
        <taxon>Phyllobacteriaceae</taxon>
        <taxon>Mesorhizobium</taxon>
    </lineage>
</organism>